<name>A0A8A1MM24_AJECA</name>
<dbReference type="GO" id="GO:0000428">
    <property type="term" value="C:DNA-directed RNA polymerase complex"/>
    <property type="evidence" value="ECO:0007669"/>
    <property type="project" value="UniProtKB-KW"/>
</dbReference>
<protein>
    <submittedName>
        <fullName evidence="1">DNA-directed RNA polymerase III 25 kD polypeptide</fullName>
    </submittedName>
</protein>
<dbReference type="VEuPathDB" id="FungiDB:I7I51_06488"/>
<keyword evidence="1" id="KW-0804">Transcription</keyword>
<accession>A0A8A1MM24</accession>
<dbReference type="OrthoDB" id="10256606at2759"/>
<evidence type="ECO:0000313" key="1">
    <source>
        <dbReference type="EMBL" id="QSS65642.1"/>
    </source>
</evidence>
<gene>
    <name evidence="1" type="primary">RPC25</name>
    <name evidence="1" type="ORF">I7I51_06488</name>
</gene>
<keyword evidence="1" id="KW-0240">DNA-directed RNA polymerase</keyword>
<sequence length="66" mass="7394">MVLDSTSPTKSGFGITVRVQFSTLILAKRCAFELRRRSGMIRSQTRLMTRMGSMQIAGLGLVAWWS</sequence>
<dbReference type="EMBL" id="CP069115">
    <property type="protein sequence ID" value="QSS65642.1"/>
    <property type="molecule type" value="Genomic_DNA"/>
</dbReference>
<evidence type="ECO:0000313" key="2">
    <source>
        <dbReference type="Proteomes" id="UP000663671"/>
    </source>
</evidence>
<dbReference type="AlphaFoldDB" id="A0A8A1MM24"/>
<proteinExistence type="predicted"/>
<organism evidence="1 2">
    <name type="scientific">Ajellomyces capsulatus</name>
    <name type="common">Darling's disease fungus</name>
    <name type="synonym">Histoplasma capsulatum</name>
    <dbReference type="NCBI Taxonomy" id="5037"/>
    <lineage>
        <taxon>Eukaryota</taxon>
        <taxon>Fungi</taxon>
        <taxon>Dikarya</taxon>
        <taxon>Ascomycota</taxon>
        <taxon>Pezizomycotina</taxon>
        <taxon>Eurotiomycetes</taxon>
        <taxon>Eurotiomycetidae</taxon>
        <taxon>Onygenales</taxon>
        <taxon>Ajellomycetaceae</taxon>
        <taxon>Histoplasma</taxon>
    </lineage>
</organism>
<reference evidence="1" key="1">
    <citation type="submission" date="2021-01" db="EMBL/GenBank/DDBJ databases">
        <title>Chromosome-level genome assembly of a human fungal pathogen reveals clustering of transcriptionally co-regulated genes.</title>
        <authorList>
            <person name="Voorhies M."/>
            <person name="Cohen S."/>
            <person name="Shea T.P."/>
            <person name="Petrus S."/>
            <person name="Munoz J.F."/>
            <person name="Poplawski S."/>
            <person name="Goldman W.E."/>
            <person name="Michael T."/>
            <person name="Cuomo C.A."/>
            <person name="Sil A."/>
            <person name="Beyhan S."/>
        </authorList>
    </citation>
    <scope>NUCLEOTIDE SEQUENCE</scope>
    <source>
        <strain evidence="1">WU24</strain>
    </source>
</reference>
<dbReference type="Proteomes" id="UP000663671">
    <property type="component" value="Chromosome 3"/>
</dbReference>